<evidence type="ECO:0000256" key="1">
    <source>
        <dbReference type="ARBA" id="ARBA00004196"/>
    </source>
</evidence>
<dbReference type="Proteomes" id="UP001176891">
    <property type="component" value="Unassembled WGS sequence"/>
</dbReference>
<dbReference type="PROSITE" id="PS51352">
    <property type="entry name" value="THIOREDOXIN_2"/>
    <property type="match status" value="1"/>
</dbReference>
<feature type="domain" description="Thioredoxin" evidence="5">
    <location>
        <begin position="321"/>
        <end position="466"/>
    </location>
</feature>
<dbReference type="InterPro" id="IPR013766">
    <property type="entry name" value="Thioredoxin_domain"/>
</dbReference>
<keyword evidence="2" id="KW-0201">Cytochrome c-type biogenesis</keyword>
<proteinExistence type="predicted"/>
<evidence type="ECO:0000313" key="7">
    <source>
        <dbReference type="Proteomes" id="UP001176891"/>
    </source>
</evidence>
<dbReference type="InterPro" id="IPR013740">
    <property type="entry name" value="Redoxin"/>
</dbReference>
<dbReference type="PANTHER" id="PTHR42852:SF6">
    <property type="entry name" value="THIOL:DISULFIDE INTERCHANGE PROTEIN DSBE"/>
    <property type="match status" value="1"/>
</dbReference>
<evidence type="ECO:0000256" key="3">
    <source>
        <dbReference type="ARBA" id="ARBA00023157"/>
    </source>
</evidence>
<dbReference type="InterPro" id="IPR050553">
    <property type="entry name" value="Thioredoxin_ResA/DsbE_sf"/>
</dbReference>
<accession>A0ABT8WWP3</accession>
<dbReference type="EMBL" id="JAUOEM010000001">
    <property type="protein sequence ID" value="MDO5985809.1"/>
    <property type="molecule type" value="Genomic_DNA"/>
</dbReference>
<dbReference type="SUPFAM" id="SSF52833">
    <property type="entry name" value="Thioredoxin-like"/>
    <property type="match status" value="1"/>
</dbReference>
<dbReference type="Pfam" id="PF08534">
    <property type="entry name" value="Redoxin"/>
    <property type="match status" value="1"/>
</dbReference>
<evidence type="ECO:0000313" key="6">
    <source>
        <dbReference type="EMBL" id="MDO5985809.1"/>
    </source>
</evidence>
<dbReference type="RefSeq" id="WP_303280355.1">
    <property type="nucleotide sequence ID" value="NZ_BAABCZ010000016.1"/>
</dbReference>
<sequence>MNKIITVLILSCVILSCKNDTKRTIDYAILSGNISNAKLKADKKPYLKISSLSGFSKKIIIAEDGTFNDTLHLDGGIYYTRYARTKSKLYMTPNTKIKLTADSENYLNTLNYEGDHADMNNYLVEVAPIFEAYKYTNKEKYILEPDIFLKKLDEAKSHAESVLAQVKKIPDSLRQLEKKDIYYNYLEVKSNYSDLHAYYIDSLDYIAPEEFEMAYNEVSFNSPKDFFYSKIYRELVELKISKKAYDLRDETGLDIKFATLNVIASEIEDETIRNLMLIEQVTSNLSRANDEEKYYNEFLKFSTNVEDKKTIEKLYKSLSYLLPGNSSPKFSAYENHAGGTKSLDDFKGKYVYIDVWATWCTPCIKELPYLKEVEKDYHDRNIAFVSISVDRKSDYEKWRTMVTEENFGGIQLFADNGFKSDFMKDYKINSIPRFILIDPDGNIVKANAPRPSDKKRLTNLLSELNL</sequence>
<dbReference type="Gene3D" id="3.40.30.10">
    <property type="entry name" value="Glutaredoxin"/>
    <property type="match status" value="1"/>
</dbReference>
<comment type="caution">
    <text evidence="6">The sequence shown here is derived from an EMBL/GenBank/DDBJ whole genome shotgun (WGS) entry which is preliminary data.</text>
</comment>
<name>A0ABT8WWP3_9FLAO</name>
<keyword evidence="3" id="KW-1015">Disulfide bond</keyword>
<keyword evidence="4" id="KW-0676">Redox-active center</keyword>
<evidence type="ECO:0000256" key="4">
    <source>
        <dbReference type="ARBA" id="ARBA00023284"/>
    </source>
</evidence>
<comment type="subcellular location">
    <subcellularLocation>
        <location evidence="1">Cell envelope</location>
    </subcellularLocation>
</comment>
<protein>
    <submittedName>
        <fullName evidence="6">TlpA disulfide reductase family protein</fullName>
    </submittedName>
</protein>
<dbReference type="CDD" id="cd02966">
    <property type="entry name" value="TlpA_like_family"/>
    <property type="match status" value="1"/>
</dbReference>
<dbReference type="PROSITE" id="PS51257">
    <property type="entry name" value="PROKAR_LIPOPROTEIN"/>
    <property type="match status" value="1"/>
</dbReference>
<evidence type="ECO:0000256" key="2">
    <source>
        <dbReference type="ARBA" id="ARBA00022748"/>
    </source>
</evidence>
<organism evidence="6 7">
    <name type="scientific">Flavivirga amylovorans</name>
    <dbReference type="NCBI Taxonomy" id="870486"/>
    <lineage>
        <taxon>Bacteria</taxon>
        <taxon>Pseudomonadati</taxon>
        <taxon>Bacteroidota</taxon>
        <taxon>Flavobacteriia</taxon>
        <taxon>Flavobacteriales</taxon>
        <taxon>Flavobacteriaceae</taxon>
        <taxon>Flavivirga</taxon>
    </lineage>
</organism>
<dbReference type="PANTHER" id="PTHR42852">
    <property type="entry name" value="THIOL:DISULFIDE INTERCHANGE PROTEIN DSBE"/>
    <property type="match status" value="1"/>
</dbReference>
<evidence type="ECO:0000259" key="5">
    <source>
        <dbReference type="PROSITE" id="PS51352"/>
    </source>
</evidence>
<gene>
    <name evidence="6" type="ORF">Q4Q39_00195</name>
</gene>
<dbReference type="InterPro" id="IPR036249">
    <property type="entry name" value="Thioredoxin-like_sf"/>
</dbReference>
<keyword evidence="7" id="KW-1185">Reference proteome</keyword>
<reference evidence="6" key="1">
    <citation type="submission" date="2023-07" db="EMBL/GenBank/DDBJ databases">
        <title>Two novel species in the genus Flavivirga.</title>
        <authorList>
            <person name="Kwon K."/>
        </authorList>
    </citation>
    <scope>NUCLEOTIDE SEQUENCE</scope>
    <source>
        <strain evidence="6">KACC 14157</strain>
    </source>
</reference>